<dbReference type="GO" id="GO:0032543">
    <property type="term" value="P:mitochondrial translation"/>
    <property type="evidence" value="ECO:0007669"/>
    <property type="project" value="TreeGrafter"/>
</dbReference>
<evidence type="ECO:0000256" key="1">
    <source>
        <dbReference type="ARBA" id="ARBA00008226"/>
    </source>
</evidence>
<dbReference type="Gene3D" id="3.30.930.10">
    <property type="entry name" value="Bira Bifunctional Protein, Domain 2"/>
    <property type="match status" value="1"/>
</dbReference>
<dbReference type="InterPro" id="IPR006195">
    <property type="entry name" value="aa-tRNA-synth_II"/>
</dbReference>
<dbReference type="InterPro" id="IPR041715">
    <property type="entry name" value="HisRS-like_core"/>
</dbReference>
<dbReference type="PROSITE" id="PS50862">
    <property type="entry name" value="AA_TRNA_LIGASE_II"/>
    <property type="match status" value="1"/>
</dbReference>
<keyword evidence="5" id="KW-0067">ATP-binding</keyword>
<evidence type="ECO:0000313" key="11">
    <source>
        <dbReference type="Proteomes" id="UP001201812"/>
    </source>
</evidence>
<dbReference type="GO" id="GO:0004821">
    <property type="term" value="F:histidine-tRNA ligase activity"/>
    <property type="evidence" value="ECO:0007669"/>
    <property type="project" value="UniProtKB-EC"/>
</dbReference>
<dbReference type="SUPFAM" id="SSF52954">
    <property type="entry name" value="Class II aaRS ABD-related"/>
    <property type="match status" value="1"/>
</dbReference>
<feature type="domain" description="Aminoacyl-transfer RNA synthetases class-II family profile" evidence="9">
    <location>
        <begin position="68"/>
        <end position="459"/>
    </location>
</feature>
<dbReference type="GO" id="GO:0006427">
    <property type="term" value="P:histidyl-tRNA aminoacylation"/>
    <property type="evidence" value="ECO:0007669"/>
    <property type="project" value="InterPro"/>
</dbReference>
<dbReference type="GO" id="GO:0005739">
    <property type="term" value="C:mitochondrion"/>
    <property type="evidence" value="ECO:0007669"/>
    <property type="project" value="TreeGrafter"/>
</dbReference>
<dbReference type="InterPro" id="IPR004154">
    <property type="entry name" value="Anticodon-bd"/>
</dbReference>
<protein>
    <recommendedName>
        <fullName evidence="2">histidine--tRNA ligase</fullName>
        <ecNumber evidence="2">6.1.1.21</ecNumber>
    </recommendedName>
</protein>
<proteinExistence type="inferred from homology"/>
<dbReference type="SUPFAM" id="SSF55681">
    <property type="entry name" value="Class II aaRS and biotin synthetases"/>
    <property type="match status" value="1"/>
</dbReference>
<dbReference type="GO" id="GO:0005524">
    <property type="term" value="F:ATP binding"/>
    <property type="evidence" value="ECO:0007669"/>
    <property type="project" value="UniProtKB-KW"/>
</dbReference>
<evidence type="ECO:0000256" key="7">
    <source>
        <dbReference type="ARBA" id="ARBA00023146"/>
    </source>
</evidence>
<dbReference type="FunFam" id="3.30.930.10:FF:000061">
    <property type="entry name" value="Histidine--tRNA ligase, cytoplasmic"/>
    <property type="match status" value="1"/>
</dbReference>
<dbReference type="GO" id="GO:0005829">
    <property type="term" value="C:cytosol"/>
    <property type="evidence" value="ECO:0007669"/>
    <property type="project" value="TreeGrafter"/>
</dbReference>
<comment type="similarity">
    <text evidence="1">Belongs to the class-II aminoacyl-tRNA synthetase family.</text>
</comment>
<dbReference type="CDD" id="cd00859">
    <property type="entry name" value="HisRS_anticodon"/>
    <property type="match status" value="1"/>
</dbReference>
<evidence type="ECO:0000256" key="5">
    <source>
        <dbReference type="ARBA" id="ARBA00022840"/>
    </source>
</evidence>
<sequence>MFSGFPNIAQLLSIRFFSESSIVASTVRKAFAERSGKAVKSRMARKAEMMATLSESEKAKFFLKNAKGTRDYGPQQMAVRKEVIRKIEGIFERYGAVTIDTPVFELRDVLMGKYGDEGSKLVYDLADQGGEICSLRYDLTVPFARYMAMNKNTPSLKRYQIGKVYRRDQPVMTKGRYREFIQCDYDIAGQYEPMVPDAECVTLVDEVLSSLDIGDFEIKLNHRQLLEGMFALSGIKNQDFKTVCSSVDKLDKQPWHEIKEELVKEKHIDESAVNRLADFVNLREANPALNNVELLDLISQLSSDKESGQVESHVQKAVSELKLLLEYADALGCSANRVCFDPSLARGLDYYTGVIYEAVVKDLSVPPQLSANGEVDAEEAAAASGPIGSVAAGGRYDKLVGMFLGNIESDKKKKKKNEDVDIPCVGVSFGIERLFTIMEWKHASCPSRTLPVDVYVASPQKKMLQHRMKLCTQLRKAGIRADYPYSKANPKMLDQMQHCERNQIPLAVIIGEDELKKGLVKLRCIRTRVEIDMKLEDVIETLKQQDMNLDLLVTSLSEQLNVQDTGNEN</sequence>
<dbReference type="PANTHER" id="PTHR11476:SF7">
    <property type="entry name" value="HISTIDINE--TRNA LIGASE"/>
    <property type="match status" value="1"/>
</dbReference>
<dbReference type="EC" id="6.1.1.21" evidence="2"/>
<evidence type="ECO:0000256" key="8">
    <source>
        <dbReference type="ARBA" id="ARBA00047639"/>
    </source>
</evidence>
<dbReference type="Gene3D" id="3.40.50.800">
    <property type="entry name" value="Anticodon-binding domain"/>
    <property type="match status" value="1"/>
</dbReference>
<dbReference type="GO" id="GO:0003723">
    <property type="term" value="F:RNA binding"/>
    <property type="evidence" value="ECO:0007669"/>
    <property type="project" value="TreeGrafter"/>
</dbReference>
<keyword evidence="6" id="KW-0648">Protein biosynthesis</keyword>
<dbReference type="Pfam" id="PF13393">
    <property type="entry name" value="tRNA-synt_His"/>
    <property type="match status" value="1"/>
</dbReference>
<dbReference type="InterPro" id="IPR033656">
    <property type="entry name" value="HisRS_anticodon"/>
</dbReference>
<organism evidence="10 11">
    <name type="scientific">Ditylenchus destructor</name>
    <dbReference type="NCBI Taxonomy" id="166010"/>
    <lineage>
        <taxon>Eukaryota</taxon>
        <taxon>Metazoa</taxon>
        <taxon>Ecdysozoa</taxon>
        <taxon>Nematoda</taxon>
        <taxon>Chromadorea</taxon>
        <taxon>Rhabditida</taxon>
        <taxon>Tylenchina</taxon>
        <taxon>Tylenchomorpha</taxon>
        <taxon>Sphaerularioidea</taxon>
        <taxon>Anguinidae</taxon>
        <taxon>Anguininae</taxon>
        <taxon>Ditylenchus</taxon>
    </lineage>
</organism>
<keyword evidence="3" id="KW-0436">Ligase</keyword>
<dbReference type="AlphaFoldDB" id="A0AAD4MXK0"/>
<gene>
    <name evidence="10" type="ORF">DdX_11403</name>
</gene>
<dbReference type="InterPro" id="IPR015807">
    <property type="entry name" value="His-tRNA-ligase"/>
</dbReference>
<dbReference type="CDD" id="cd00773">
    <property type="entry name" value="HisRS-like_core"/>
    <property type="match status" value="1"/>
</dbReference>
<accession>A0AAD4MXK0</accession>
<dbReference type="Pfam" id="PF03129">
    <property type="entry name" value="HGTP_anticodon"/>
    <property type="match status" value="1"/>
</dbReference>
<dbReference type="Proteomes" id="UP001201812">
    <property type="component" value="Unassembled WGS sequence"/>
</dbReference>
<reference evidence="10" key="1">
    <citation type="submission" date="2022-01" db="EMBL/GenBank/DDBJ databases">
        <title>Genome Sequence Resource for Two Populations of Ditylenchus destructor, the Migratory Endoparasitic Phytonematode.</title>
        <authorList>
            <person name="Zhang H."/>
            <person name="Lin R."/>
            <person name="Xie B."/>
        </authorList>
    </citation>
    <scope>NUCLEOTIDE SEQUENCE</scope>
    <source>
        <strain evidence="10">BazhouSP</strain>
    </source>
</reference>
<dbReference type="EMBL" id="JAKKPZ010000031">
    <property type="protein sequence ID" value="KAI1709330.1"/>
    <property type="molecule type" value="Genomic_DNA"/>
</dbReference>
<dbReference type="GO" id="GO:0002119">
    <property type="term" value="P:nematode larval development"/>
    <property type="evidence" value="ECO:0007669"/>
    <property type="project" value="TreeGrafter"/>
</dbReference>
<keyword evidence="7" id="KW-0030">Aminoacyl-tRNA synthetase</keyword>
<name>A0AAD4MXK0_9BILA</name>
<keyword evidence="4" id="KW-0547">Nucleotide-binding</keyword>
<evidence type="ECO:0000256" key="3">
    <source>
        <dbReference type="ARBA" id="ARBA00022598"/>
    </source>
</evidence>
<comment type="catalytic activity">
    <reaction evidence="8">
        <text>tRNA(His) + L-histidine + ATP = L-histidyl-tRNA(His) + AMP + diphosphate + H(+)</text>
        <dbReference type="Rhea" id="RHEA:17313"/>
        <dbReference type="Rhea" id="RHEA-COMP:9665"/>
        <dbReference type="Rhea" id="RHEA-COMP:9689"/>
        <dbReference type="ChEBI" id="CHEBI:15378"/>
        <dbReference type="ChEBI" id="CHEBI:30616"/>
        <dbReference type="ChEBI" id="CHEBI:33019"/>
        <dbReference type="ChEBI" id="CHEBI:57595"/>
        <dbReference type="ChEBI" id="CHEBI:78442"/>
        <dbReference type="ChEBI" id="CHEBI:78527"/>
        <dbReference type="ChEBI" id="CHEBI:456215"/>
        <dbReference type="EC" id="6.1.1.21"/>
    </reaction>
</comment>
<dbReference type="PANTHER" id="PTHR11476">
    <property type="entry name" value="HISTIDYL-TRNA SYNTHETASE"/>
    <property type="match status" value="1"/>
</dbReference>
<evidence type="ECO:0000256" key="6">
    <source>
        <dbReference type="ARBA" id="ARBA00022917"/>
    </source>
</evidence>
<evidence type="ECO:0000259" key="9">
    <source>
        <dbReference type="PROSITE" id="PS50862"/>
    </source>
</evidence>
<comment type="caution">
    <text evidence="10">The sequence shown here is derived from an EMBL/GenBank/DDBJ whole genome shotgun (WGS) entry which is preliminary data.</text>
</comment>
<evidence type="ECO:0000313" key="10">
    <source>
        <dbReference type="EMBL" id="KAI1709330.1"/>
    </source>
</evidence>
<dbReference type="InterPro" id="IPR045864">
    <property type="entry name" value="aa-tRNA-synth_II/BPL/LPL"/>
</dbReference>
<evidence type="ECO:0000256" key="2">
    <source>
        <dbReference type="ARBA" id="ARBA00012815"/>
    </source>
</evidence>
<keyword evidence="11" id="KW-1185">Reference proteome</keyword>
<dbReference type="NCBIfam" id="TIGR00442">
    <property type="entry name" value="hisS"/>
    <property type="match status" value="1"/>
</dbReference>
<evidence type="ECO:0000256" key="4">
    <source>
        <dbReference type="ARBA" id="ARBA00022741"/>
    </source>
</evidence>
<dbReference type="InterPro" id="IPR036621">
    <property type="entry name" value="Anticodon-bd_dom_sf"/>
</dbReference>
<dbReference type="FunFam" id="3.40.50.800:FF:000008">
    <property type="entry name" value="histidine--tRNA ligase, cytoplasmic isoform X1"/>
    <property type="match status" value="1"/>
</dbReference>